<dbReference type="Proteomes" id="UP000782610">
    <property type="component" value="Unassembled WGS sequence"/>
</dbReference>
<organism evidence="6 7">
    <name type="scientific">Devosia nanyangense</name>
    <dbReference type="NCBI Taxonomy" id="1228055"/>
    <lineage>
        <taxon>Bacteria</taxon>
        <taxon>Pseudomonadati</taxon>
        <taxon>Pseudomonadota</taxon>
        <taxon>Alphaproteobacteria</taxon>
        <taxon>Hyphomicrobiales</taxon>
        <taxon>Devosiaceae</taxon>
        <taxon>Devosia</taxon>
    </lineage>
</organism>
<reference evidence="6" key="1">
    <citation type="submission" date="2020-07" db="EMBL/GenBank/DDBJ databases">
        <title>Huge and variable diversity of episymbiotic CPR bacteria and DPANN archaea in groundwater ecosystems.</title>
        <authorList>
            <person name="He C.Y."/>
            <person name="Keren R."/>
            <person name="Whittaker M."/>
            <person name="Farag I.F."/>
            <person name="Doudna J."/>
            <person name="Cate J.H.D."/>
            <person name="Banfield J.F."/>
        </authorList>
    </citation>
    <scope>NUCLEOTIDE SEQUENCE</scope>
    <source>
        <strain evidence="6">NC_groundwater_1586_Pr3_B-0.1um_66_15</strain>
    </source>
</reference>
<dbReference type="PANTHER" id="PTHR33154">
    <property type="entry name" value="TRANSCRIPTIONAL REGULATOR, ARSR FAMILY"/>
    <property type="match status" value="1"/>
</dbReference>
<dbReference type="NCBIfam" id="NF033788">
    <property type="entry name" value="HTH_metalloreg"/>
    <property type="match status" value="1"/>
</dbReference>
<dbReference type="InterPro" id="IPR051081">
    <property type="entry name" value="HTH_MetalResp_TranReg"/>
</dbReference>
<keyword evidence="2" id="KW-0805">Transcription regulation</keyword>
<comment type="similarity">
    <text evidence="1">Belongs to the AHA1 family.</text>
</comment>
<dbReference type="PANTHER" id="PTHR33154:SF33">
    <property type="entry name" value="TRANSCRIPTIONAL REPRESSOR SDPR"/>
    <property type="match status" value="1"/>
</dbReference>
<dbReference type="InterPro" id="IPR013538">
    <property type="entry name" value="ASHA1/2-like_C"/>
</dbReference>
<dbReference type="InterPro" id="IPR036388">
    <property type="entry name" value="WH-like_DNA-bd_sf"/>
</dbReference>
<dbReference type="InterPro" id="IPR036390">
    <property type="entry name" value="WH_DNA-bd_sf"/>
</dbReference>
<evidence type="ECO:0000256" key="2">
    <source>
        <dbReference type="ARBA" id="ARBA00023015"/>
    </source>
</evidence>
<evidence type="ECO:0000256" key="4">
    <source>
        <dbReference type="ARBA" id="ARBA00023163"/>
    </source>
</evidence>
<dbReference type="CDD" id="cd00090">
    <property type="entry name" value="HTH_ARSR"/>
    <property type="match status" value="1"/>
</dbReference>
<dbReference type="SUPFAM" id="SSF55961">
    <property type="entry name" value="Bet v1-like"/>
    <property type="match status" value="1"/>
</dbReference>
<dbReference type="AlphaFoldDB" id="A0A933KYL5"/>
<evidence type="ECO:0000313" key="7">
    <source>
        <dbReference type="Proteomes" id="UP000782610"/>
    </source>
</evidence>
<dbReference type="SMART" id="SM00418">
    <property type="entry name" value="HTH_ARSR"/>
    <property type="match status" value="1"/>
</dbReference>
<dbReference type="Gene3D" id="3.30.530.20">
    <property type="match status" value="1"/>
</dbReference>
<comment type="caution">
    <text evidence="6">The sequence shown here is derived from an EMBL/GenBank/DDBJ whole genome shotgun (WGS) entry which is preliminary data.</text>
</comment>
<evidence type="ECO:0000256" key="1">
    <source>
        <dbReference type="ARBA" id="ARBA00006817"/>
    </source>
</evidence>
<name>A0A933KYL5_9HYPH</name>
<evidence type="ECO:0000259" key="5">
    <source>
        <dbReference type="PROSITE" id="PS50987"/>
    </source>
</evidence>
<feature type="domain" description="HTH arsR-type" evidence="5">
    <location>
        <begin position="1"/>
        <end position="88"/>
    </location>
</feature>
<dbReference type="InterPro" id="IPR001845">
    <property type="entry name" value="HTH_ArsR_DNA-bd_dom"/>
</dbReference>
<evidence type="ECO:0000256" key="3">
    <source>
        <dbReference type="ARBA" id="ARBA00023125"/>
    </source>
</evidence>
<dbReference type="GO" id="GO:0003700">
    <property type="term" value="F:DNA-binding transcription factor activity"/>
    <property type="evidence" value="ECO:0007669"/>
    <property type="project" value="InterPro"/>
</dbReference>
<evidence type="ECO:0000313" key="6">
    <source>
        <dbReference type="EMBL" id="MBI4920984.1"/>
    </source>
</evidence>
<proteinExistence type="inferred from homology"/>
<dbReference type="Pfam" id="PF08327">
    <property type="entry name" value="AHSA1"/>
    <property type="match status" value="1"/>
</dbReference>
<sequence>MDAIFKALSDPTRRQLLDTLRDKGGLTLTELEQGLGMTRFGVMKHLKVLEEASLVVTRRDGRFKYHYLNALPIQEVADRWMAPYGKPLARFALNIKNALEDRQSMPAKPDYVLQTYIRTTQDALWDALINPDKTELYYYKSRITTDLEPGSPFQYLGPDGKVMLDGEVVEVVPKTRIVSTFMPPWAKDAKLTRVTFEIEPIGELCKFTLIHHNAADSNSGAETGWPLIVAGLKTLLETGKPLNVPEMQ</sequence>
<dbReference type="GO" id="GO:0003677">
    <property type="term" value="F:DNA binding"/>
    <property type="evidence" value="ECO:0007669"/>
    <property type="project" value="UniProtKB-KW"/>
</dbReference>
<dbReference type="EMBL" id="JACRAF010000016">
    <property type="protein sequence ID" value="MBI4920984.1"/>
    <property type="molecule type" value="Genomic_DNA"/>
</dbReference>
<dbReference type="InterPro" id="IPR011991">
    <property type="entry name" value="ArsR-like_HTH"/>
</dbReference>
<protein>
    <submittedName>
        <fullName evidence="6">Metalloregulator ArsR/SmtB family transcription factor</fullName>
    </submittedName>
</protein>
<dbReference type="SUPFAM" id="SSF46785">
    <property type="entry name" value="Winged helix' DNA-binding domain"/>
    <property type="match status" value="1"/>
</dbReference>
<dbReference type="PROSITE" id="PS50987">
    <property type="entry name" value="HTH_ARSR_2"/>
    <property type="match status" value="1"/>
</dbReference>
<dbReference type="InterPro" id="IPR023393">
    <property type="entry name" value="START-like_dom_sf"/>
</dbReference>
<dbReference type="PRINTS" id="PR00778">
    <property type="entry name" value="HTHARSR"/>
</dbReference>
<keyword evidence="3" id="KW-0238">DNA-binding</keyword>
<dbReference type="Gene3D" id="1.10.10.10">
    <property type="entry name" value="Winged helix-like DNA-binding domain superfamily/Winged helix DNA-binding domain"/>
    <property type="match status" value="1"/>
</dbReference>
<accession>A0A933KYL5</accession>
<dbReference type="Pfam" id="PF12840">
    <property type="entry name" value="HTH_20"/>
    <property type="match status" value="1"/>
</dbReference>
<keyword evidence="4" id="KW-0804">Transcription</keyword>
<gene>
    <name evidence="6" type="ORF">HY834_04495</name>
</gene>